<dbReference type="Proteomes" id="UP000037122">
    <property type="component" value="Unassembled WGS sequence"/>
</dbReference>
<proteinExistence type="predicted"/>
<dbReference type="VEuPathDB" id="FungiDB:CJI97_003998"/>
<dbReference type="AlphaFoldDB" id="A0A0L0NP01"/>
<dbReference type="InterPro" id="IPR001810">
    <property type="entry name" value="F-box_dom"/>
</dbReference>
<evidence type="ECO:0000313" key="3">
    <source>
        <dbReference type="Proteomes" id="UP000037122"/>
    </source>
</evidence>
<dbReference type="EMBL" id="LGST01000064">
    <property type="protein sequence ID" value="KND95882.1"/>
    <property type="molecule type" value="Genomic_DNA"/>
</dbReference>
<reference evidence="3" key="1">
    <citation type="journal article" date="2015" name="BMC Genomics">
        <title>Draft genome of a commonly misdiagnosed multidrug resistant pathogen Candida auris.</title>
        <authorList>
            <person name="Chatterjee S."/>
            <person name="Alampalli S.V."/>
            <person name="Nageshan R.K."/>
            <person name="Chettiar S.T."/>
            <person name="Joshi S."/>
            <person name="Tatu U.S."/>
        </authorList>
    </citation>
    <scope>NUCLEOTIDE SEQUENCE [LARGE SCALE GENOMIC DNA]</scope>
    <source>
        <strain evidence="3">6684</strain>
    </source>
</reference>
<dbReference type="VEuPathDB" id="FungiDB:QG37_07837"/>
<dbReference type="VEuPathDB" id="FungiDB:CJJ09_000187"/>
<gene>
    <name evidence="2" type="ORF">QG37_07837</name>
</gene>
<dbReference type="VEuPathDB" id="FungiDB:CJJ07_002049"/>
<evidence type="ECO:0000259" key="1">
    <source>
        <dbReference type="Pfam" id="PF12937"/>
    </source>
</evidence>
<sequence>MEVEFRKHLPPYRSLVDPNAQYDYRTHLFVHLSQLDLSKILLGYQLPQIRRSSFKMKYKLLLSDVSMRASLLLRKVPSVNGKVSTPNSPARAQLARKLPSPPPATFNDLPEEIQIRIFDFVNDKASYQNCLFTSKAFYRMAKPFLFQNVSFTSTYRFAQFITYLRVNSALGLHVLEVDLSQLRPGNWELEAQSDDDQDLDTDQDEFSDISAIWAGWRDWKFANNPLYTLHPLPATPLTKVTLVTSPGAFPPSKKRKFLSYFKKRRRSTVRPELPDGRKPPHQRHVSWALQNSSHPKINKFLMNYSSLKDLPIGYIVHLVNLCPNLRSVNFGNLSLSTDYMISPKMSQKYQNFDIMNNFSKAMIEKIDGLYPMSNSDLGLLTGEPTIRRAHDLASSASSVFSMSTMSKPIRKYNSLLPPLPKLVRDILYLSKGDGIVFLSDLNLKSINSAHLEAISEAEILDCMRKRAGTLQNINLCSMIWINLRLVKQFIWDLLADDIEQKRIDGKDYFLFKNNYFSPLEPLDDEDDDEDMDEAKFKQSKSLVLDLSNSGMSRNLRWAQRIDLETTKGKKLVHKILNDELLSVFEERMFRERMRMGRPGENYFA</sequence>
<dbReference type="InterPro" id="IPR036047">
    <property type="entry name" value="F-box-like_dom_sf"/>
</dbReference>
<evidence type="ECO:0000313" key="2">
    <source>
        <dbReference type="EMBL" id="KND95882.1"/>
    </source>
</evidence>
<dbReference type="SUPFAM" id="SSF81383">
    <property type="entry name" value="F-box domain"/>
    <property type="match status" value="1"/>
</dbReference>
<protein>
    <recommendedName>
        <fullName evidence="1">F-box domain-containing protein</fullName>
    </recommendedName>
</protein>
<dbReference type="VEuPathDB" id="FungiDB:B9J08_004026"/>
<feature type="domain" description="F-box" evidence="1">
    <location>
        <begin position="106"/>
        <end position="151"/>
    </location>
</feature>
<comment type="caution">
    <text evidence="2">The sequence shown here is derived from an EMBL/GenBank/DDBJ whole genome shotgun (WGS) entry which is preliminary data.</text>
</comment>
<accession>A0A0L0NP01</accession>
<dbReference type="Pfam" id="PF12937">
    <property type="entry name" value="F-box-like"/>
    <property type="match status" value="1"/>
</dbReference>
<organism evidence="2 3">
    <name type="scientific">Candidozyma auris</name>
    <name type="common">Yeast</name>
    <name type="synonym">Candida auris</name>
    <dbReference type="NCBI Taxonomy" id="498019"/>
    <lineage>
        <taxon>Eukaryota</taxon>
        <taxon>Fungi</taxon>
        <taxon>Dikarya</taxon>
        <taxon>Ascomycota</taxon>
        <taxon>Saccharomycotina</taxon>
        <taxon>Pichiomycetes</taxon>
        <taxon>Metschnikowiaceae</taxon>
        <taxon>Candidozyma</taxon>
    </lineage>
</organism>
<name>A0A0L0NP01_CANAR</name>
<dbReference type="VEuPathDB" id="FungiDB:CJI96_0002452"/>